<dbReference type="InterPro" id="IPR001841">
    <property type="entry name" value="Znf_RING"/>
</dbReference>
<evidence type="ECO:0000313" key="8">
    <source>
        <dbReference type="Proteomes" id="UP000674179"/>
    </source>
</evidence>
<proteinExistence type="predicted"/>
<dbReference type="InterPro" id="IPR017907">
    <property type="entry name" value="Znf_RING_CS"/>
</dbReference>
<dbReference type="GeneID" id="94170561"/>
<sequence length="447" mass="49939">MSKYFVPDTSFGMDAECAVCCCLWTDPVEISECQHIFCRGCIEGLVACPVCCGPVMRLSAPGKFILRLLQRTQGSCSACSWKGTYSDFKEKHPNCVEAYAVQSGVKDKSSSATERVAMQEYYLEDSSAGAGGSAPSPAAASRSPLRPATVLTAGSPHGQECSHVSSSSAPFEDIRLTREECAQWRQSLTLTAGDYGICDKEYRELIERFPSFAVLAADRNKAPELRWRGACRLLRFFNYPSHPDDVKSLFEMAGRNLTTESVPFHVLCLWLMLNRRNPVQWYHIAAGPYEQILQLAQLLDVEATGLFGLDQCRILAEQYFERDVLDAEWLGIEHLLRSKDAELRQSFFGNAGRRYADLGDSGIVPSVKLPLHDALCAFARHVDMLKKEQQQSEAQRMQAEYVRRIKRIVGFYEPSAVSQLDATLRKFTGEEESLLMTLTAMYGPEPS</sequence>
<gene>
    <name evidence="7" type="ORF">CUR178_03316</name>
</gene>
<feature type="region of interest" description="Disordered" evidence="5">
    <location>
        <begin position="128"/>
        <end position="166"/>
    </location>
</feature>
<keyword evidence="8" id="KW-1185">Reference proteome</keyword>
<comment type="caution">
    <text evidence="7">The sequence shown here is derived from an EMBL/GenBank/DDBJ whole genome shotgun (WGS) entry which is preliminary data.</text>
</comment>
<dbReference type="Gene3D" id="3.30.40.10">
    <property type="entry name" value="Zinc/RING finger domain, C3HC4 (zinc finger)"/>
    <property type="match status" value="1"/>
</dbReference>
<keyword evidence="3" id="KW-0862">Zinc</keyword>
<accession>A0A836KR11</accession>
<evidence type="ECO:0000259" key="6">
    <source>
        <dbReference type="PROSITE" id="PS50089"/>
    </source>
</evidence>
<feature type="domain" description="RING-type" evidence="6">
    <location>
        <begin position="17"/>
        <end position="51"/>
    </location>
</feature>
<dbReference type="AlphaFoldDB" id="A0A836KR11"/>
<dbReference type="Proteomes" id="UP000674179">
    <property type="component" value="Chromosome 22"/>
</dbReference>
<dbReference type="PROSITE" id="PS00518">
    <property type="entry name" value="ZF_RING_1"/>
    <property type="match status" value="1"/>
</dbReference>
<dbReference type="SUPFAM" id="SSF57850">
    <property type="entry name" value="RING/U-box"/>
    <property type="match status" value="1"/>
</dbReference>
<evidence type="ECO:0000256" key="1">
    <source>
        <dbReference type="ARBA" id="ARBA00022723"/>
    </source>
</evidence>
<dbReference type="PROSITE" id="PS50089">
    <property type="entry name" value="ZF_RING_2"/>
    <property type="match status" value="1"/>
</dbReference>
<dbReference type="KEGG" id="lenr:94170561"/>
<dbReference type="SMART" id="SM00184">
    <property type="entry name" value="RING"/>
    <property type="match status" value="1"/>
</dbReference>
<name>A0A836KR11_LEIEN</name>
<keyword evidence="1" id="KW-0479">Metal-binding</keyword>
<dbReference type="InterPro" id="IPR013083">
    <property type="entry name" value="Znf_RING/FYVE/PHD"/>
</dbReference>
<evidence type="ECO:0000313" key="7">
    <source>
        <dbReference type="EMBL" id="KAG5479555.1"/>
    </source>
</evidence>
<evidence type="ECO:0000256" key="4">
    <source>
        <dbReference type="PROSITE-ProRule" id="PRU00175"/>
    </source>
</evidence>
<reference evidence="7 8" key="1">
    <citation type="submission" date="2021-02" db="EMBL/GenBank/DDBJ databases">
        <title>Leishmania (Mundinia) enrietti genome sequencing and assembly.</title>
        <authorList>
            <person name="Almutairi H."/>
            <person name="Gatherer D."/>
        </authorList>
    </citation>
    <scope>NUCLEOTIDE SEQUENCE [LARGE SCALE GENOMIC DNA]</scope>
    <source>
        <strain evidence="7">CUR178</strain>
    </source>
</reference>
<keyword evidence="2 4" id="KW-0863">Zinc-finger</keyword>
<evidence type="ECO:0000256" key="2">
    <source>
        <dbReference type="ARBA" id="ARBA00022771"/>
    </source>
</evidence>
<dbReference type="OrthoDB" id="1630758at2759"/>
<feature type="compositionally biased region" description="Low complexity" evidence="5">
    <location>
        <begin position="133"/>
        <end position="144"/>
    </location>
</feature>
<dbReference type="RefSeq" id="XP_067693084.1">
    <property type="nucleotide sequence ID" value="XM_067835051.1"/>
</dbReference>
<evidence type="ECO:0000256" key="3">
    <source>
        <dbReference type="ARBA" id="ARBA00022833"/>
    </source>
</evidence>
<dbReference type="GO" id="GO:0008270">
    <property type="term" value="F:zinc ion binding"/>
    <property type="evidence" value="ECO:0007669"/>
    <property type="project" value="UniProtKB-KW"/>
</dbReference>
<dbReference type="EMBL" id="JAFHKP010000022">
    <property type="protein sequence ID" value="KAG5479555.1"/>
    <property type="molecule type" value="Genomic_DNA"/>
</dbReference>
<organism evidence="7 8">
    <name type="scientific">Leishmania enriettii</name>
    <dbReference type="NCBI Taxonomy" id="5663"/>
    <lineage>
        <taxon>Eukaryota</taxon>
        <taxon>Discoba</taxon>
        <taxon>Euglenozoa</taxon>
        <taxon>Kinetoplastea</taxon>
        <taxon>Metakinetoplastina</taxon>
        <taxon>Trypanosomatida</taxon>
        <taxon>Trypanosomatidae</taxon>
        <taxon>Leishmaniinae</taxon>
        <taxon>Leishmania</taxon>
    </lineage>
</organism>
<protein>
    <recommendedName>
        <fullName evidence="6">RING-type domain-containing protein</fullName>
    </recommendedName>
</protein>
<evidence type="ECO:0000256" key="5">
    <source>
        <dbReference type="SAM" id="MobiDB-lite"/>
    </source>
</evidence>